<dbReference type="InterPro" id="IPR006171">
    <property type="entry name" value="TOPRIM_dom"/>
</dbReference>
<dbReference type="GO" id="GO:0003917">
    <property type="term" value="F:DNA topoisomerase type I (single strand cut, ATP-independent) activity"/>
    <property type="evidence" value="ECO:0007669"/>
    <property type="project" value="InterPro"/>
</dbReference>
<dbReference type="PANTHER" id="PTHR42785:SF1">
    <property type="entry name" value="DNA TOPOISOMERASE"/>
    <property type="match status" value="1"/>
</dbReference>
<sequence length="51" mass="5606">MKNLIIVESPAKARTISAFLGRNYKVVASKGHIRDLPKSSFGITVEEDGLF</sequence>
<dbReference type="InterPro" id="IPR023405">
    <property type="entry name" value="Topo_IA_core_domain"/>
</dbReference>
<dbReference type="Pfam" id="PF01751">
    <property type="entry name" value="Toprim"/>
    <property type="match status" value="1"/>
</dbReference>
<dbReference type="InterPro" id="IPR000380">
    <property type="entry name" value="Topo_IA"/>
</dbReference>
<dbReference type="EMBL" id="CACVAR010000317">
    <property type="protein sequence ID" value="CAA6820666.1"/>
    <property type="molecule type" value="Genomic_DNA"/>
</dbReference>
<dbReference type="EC" id="5.99.1.2" evidence="2"/>
<organism evidence="2">
    <name type="scientific">uncultured Sulfurovum sp</name>
    <dbReference type="NCBI Taxonomy" id="269237"/>
    <lineage>
        <taxon>Bacteria</taxon>
        <taxon>Pseudomonadati</taxon>
        <taxon>Campylobacterota</taxon>
        <taxon>Epsilonproteobacteria</taxon>
        <taxon>Campylobacterales</taxon>
        <taxon>Sulfurovaceae</taxon>
        <taxon>Sulfurovum</taxon>
        <taxon>environmental samples</taxon>
    </lineage>
</organism>
<protein>
    <submittedName>
        <fullName evidence="2">DNA topoisomerase I (EC)</fullName>
        <ecNumber evidence="2">5.99.1.2</ecNumber>
    </submittedName>
</protein>
<proteinExistence type="predicted"/>
<dbReference type="PROSITE" id="PS50880">
    <property type="entry name" value="TOPRIM"/>
    <property type="match status" value="1"/>
</dbReference>
<dbReference type="GO" id="GO:0003677">
    <property type="term" value="F:DNA binding"/>
    <property type="evidence" value="ECO:0007669"/>
    <property type="project" value="InterPro"/>
</dbReference>
<accession>A0A6S6TZM3</accession>
<dbReference type="AlphaFoldDB" id="A0A6S6TZM3"/>
<keyword evidence="2" id="KW-0413">Isomerase</keyword>
<reference evidence="2" key="1">
    <citation type="submission" date="2020-01" db="EMBL/GenBank/DDBJ databases">
        <authorList>
            <person name="Meier V. D."/>
            <person name="Meier V D."/>
        </authorList>
    </citation>
    <scope>NUCLEOTIDE SEQUENCE</scope>
    <source>
        <strain evidence="2">HLG_WM_MAG_03</strain>
    </source>
</reference>
<feature type="non-terminal residue" evidence="2">
    <location>
        <position position="51"/>
    </location>
</feature>
<evidence type="ECO:0000313" key="2">
    <source>
        <dbReference type="EMBL" id="CAA6820666.1"/>
    </source>
</evidence>
<gene>
    <name evidence="2" type="ORF">HELGO_WM21579</name>
</gene>
<dbReference type="Gene3D" id="3.40.50.140">
    <property type="match status" value="1"/>
</dbReference>
<dbReference type="GO" id="GO:0006265">
    <property type="term" value="P:DNA topological change"/>
    <property type="evidence" value="ECO:0007669"/>
    <property type="project" value="InterPro"/>
</dbReference>
<feature type="domain" description="Toprim" evidence="1">
    <location>
        <begin position="2"/>
        <end position="51"/>
    </location>
</feature>
<dbReference type="PANTHER" id="PTHR42785">
    <property type="entry name" value="DNA TOPOISOMERASE, TYPE IA, CORE"/>
    <property type="match status" value="1"/>
</dbReference>
<evidence type="ECO:0000259" key="1">
    <source>
        <dbReference type="PROSITE" id="PS50880"/>
    </source>
</evidence>
<name>A0A6S6TZM3_9BACT</name>
<dbReference type="SUPFAM" id="SSF56712">
    <property type="entry name" value="Prokaryotic type I DNA topoisomerase"/>
    <property type="match status" value="1"/>
</dbReference>